<dbReference type="EMBL" id="SSOP01000256">
    <property type="protein sequence ID" value="KAB5589546.1"/>
    <property type="molecule type" value="Genomic_DNA"/>
</dbReference>
<reference evidence="2 3" key="1">
    <citation type="journal article" date="2019" name="Fungal Biol. Biotechnol.">
        <title>Draft genome sequence of fastidious pathogen Ceratobasidium theobromae, which causes vascular-streak dieback in Theobroma cacao.</title>
        <authorList>
            <person name="Ali S.S."/>
            <person name="Asman A."/>
            <person name="Shao J."/>
            <person name="Firmansyah A.P."/>
            <person name="Susilo A.W."/>
            <person name="Rosmana A."/>
            <person name="McMahon P."/>
            <person name="Junaid M."/>
            <person name="Guest D."/>
            <person name="Kheng T.Y."/>
            <person name="Meinhardt L.W."/>
            <person name="Bailey B.A."/>
        </authorList>
    </citation>
    <scope>NUCLEOTIDE SEQUENCE [LARGE SCALE GENOMIC DNA]</scope>
    <source>
        <strain evidence="2 3">CT2</strain>
    </source>
</reference>
<evidence type="ECO:0000256" key="1">
    <source>
        <dbReference type="SAM" id="MobiDB-lite"/>
    </source>
</evidence>
<evidence type="ECO:0000313" key="3">
    <source>
        <dbReference type="Proteomes" id="UP000383932"/>
    </source>
</evidence>
<feature type="region of interest" description="Disordered" evidence="1">
    <location>
        <begin position="47"/>
        <end position="70"/>
    </location>
</feature>
<proteinExistence type="predicted"/>
<organism evidence="2 3">
    <name type="scientific">Ceratobasidium theobromae</name>
    <dbReference type="NCBI Taxonomy" id="1582974"/>
    <lineage>
        <taxon>Eukaryota</taxon>
        <taxon>Fungi</taxon>
        <taxon>Dikarya</taxon>
        <taxon>Basidiomycota</taxon>
        <taxon>Agaricomycotina</taxon>
        <taxon>Agaricomycetes</taxon>
        <taxon>Cantharellales</taxon>
        <taxon>Ceratobasidiaceae</taxon>
        <taxon>Ceratobasidium</taxon>
    </lineage>
</organism>
<gene>
    <name evidence="2" type="ORF">CTheo_7021</name>
</gene>
<accession>A0A5N5QDM4</accession>
<protein>
    <submittedName>
        <fullName evidence="2">Uncharacterized protein</fullName>
    </submittedName>
</protein>
<dbReference type="Proteomes" id="UP000383932">
    <property type="component" value="Unassembled WGS sequence"/>
</dbReference>
<name>A0A5N5QDM4_9AGAM</name>
<dbReference type="AlphaFoldDB" id="A0A5N5QDM4"/>
<sequence length="233" mass="25727">MESRKQCALCDSMEVDEADHENGNPQFSYNQNRYSNDNNLRFEDAEFAPPDISSDTPCRTSANGKSQVNNSSYRTGTFLRRFEIPISLYTYLAGCGTHPMHSSSPAVDWREVPNCVYDAHLMIVGLQSYAVSEEDPPLDEFNQNAFIAGNRANGTCIFRQQTAPIGYTVFGASVYIEVLVGNGEGQRRTTKQNSTRRAEMLLAHGDVLLTNVPLEGDAPIEVPPAVRAAPPLM</sequence>
<comment type="caution">
    <text evidence="2">The sequence shown here is derived from an EMBL/GenBank/DDBJ whole genome shotgun (WGS) entry which is preliminary data.</text>
</comment>
<feature type="compositionally biased region" description="Polar residues" evidence="1">
    <location>
        <begin position="53"/>
        <end position="70"/>
    </location>
</feature>
<dbReference type="OrthoDB" id="3133224at2759"/>
<evidence type="ECO:0000313" key="2">
    <source>
        <dbReference type="EMBL" id="KAB5589546.1"/>
    </source>
</evidence>
<keyword evidence="3" id="KW-1185">Reference proteome</keyword>